<keyword evidence="1" id="KW-0548">Nucleotidyltransferase</keyword>
<dbReference type="PANTHER" id="PTHR21485">
    <property type="entry name" value="HAD SUPERFAMILY MEMBERS CMAS AND KDSC"/>
    <property type="match status" value="1"/>
</dbReference>
<dbReference type="InterPro" id="IPR003329">
    <property type="entry name" value="Cytidylyl_trans"/>
</dbReference>
<proteinExistence type="predicted"/>
<dbReference type="Proteomes" id="UP000198773">
    <property type="component" value="Unassembled WGS sequence"/>
</dbReference>
<organism evidence="1 2">
    <name type="scientific">Alkalimonas amylolytica</name>
    <dbReference type="NCBI Taxonomy" id="152573"/>
    <lineage>
        <taxon>Bacteria</taxon>
        <taxon>Pseudomonadati</taxon>
        <taxon>Pseudomonadota</taxon>
        <taxon>Gammaproteobacteria</taxon>
        <taxon>Alkalimonas</taxon>
    </lineage>
</organism>
<gene>
    <name evidence="1" type="ORF">SAMN04488051_103224</name>
</gene>
<dbReference type="Gene3D" id="3.90.550.10">
    <property type="entry name" value="Spore Coat Polysaccharide Biosynthesis Protein SpsA, Chain A"/>
    <property type="match status" value="1"/>
</dbReference>
<keyword evidence="2" id="KW-1185">Reference proteome</keyword>
<evidence type="ECO:0000313" key="2">
    <source>
        <dbReference type="Proteomes" id="UP000198773"/>
    </source>
</evidence>
<dbReference type="PANTHER" id="PTHR21485:SF6">
    <property type="entry name" value="N-ACYLNEURAMINATE CYTIDYLYLTRANSFERASE-RELATED"/>
    <property type="match status" value="1"/>
</dbReference>
<dbReference type="InterPro" id="IPR050793">
    <property type="entry name" value="CMP-NeuNAc_synthase"/>
</dbReference>
<dbReference type="Pfam" id="PF02348">
    <property type="entry name" value="CTP_transf_3"/>
    <property type="match status" value="1"/>
</dbReference>
<dbReference type="AlphaFoldDB" id="A0A1H4B7W3"/>
<reference evidence="1 2" key="1">
    <citation type="submission" date="2016-10" db="EMBL/GenBank/DDBJ databases">
        <authorList>
            <person name="de Groot N.N."/>
        </authorList>
    </citation>
    <scope>NUCLEOTIDE SEQUENCE [LARGE SCALE GENOMIC DNA]</scope>
    <source>
        <strain evidence="1 2">CGMCC 1.3430</strain>
    </source>
</reference>
<dbReference type="InterPro" id="IPR029044">
    <property type="entry name" value="Nucleotide-diphossugar_trans"/>
</dbReference>
<dbReference type="OrthoDB" id="9805604at2"/>
<protein>
    <submittedName>
        <fullName evidence="1">N-acylneuraminate cytidylyltransferase</fullName>
    </submittedName>
</protein>
<accession>A0A1H4B7W3</accession>
<keyword evidence="1" id="KW-0808">Transferase</keyword>
<dbReference type="RefSeq" id="WP_091341476.1">
    <property type="nucleotide sequence ID" value="NZ_FNRM01000003.1"/>
</dbReference>
<dbReference type="SUPFAM" id="SSF53448">
    <property type="entry name" value="Nucleotide-diphospho-sugar transferases"/>
    <property type="match status" value="1"/>
</dbReference>
<dbReference type="STRING" id="152573.SAMN04488051_103224"/>
<sequence>MSTKIRTEARVLAIVPARSGSLQLPDKNIRPFHGKPLMAWSIEAALTSGVVDSVVVSTDSPDYAAIACQYGAEVPFLRPKDLSGSDAGLMAALQYTVQQLALLGRHFDWVLCLQPTSPLRTASHIKDAVQQFAALEDPNKSMASVYPVDAKYRWLLRTSEEGRLQFLDNGLNQQGVYARQHNGAVYMPNGAIFIMQTNKLVAQYTENTYPFLMDEASSADIDTLDEFIQAESLWLRAQ</sequence>
<dbReference type="CDD" id="cd02513">
    <property type="entry name" value="CMP-NeuAc_Synthase"/>
    <property type="match status" value="1"/>
</dbReference>
<dbReference type="GO" id="GO:0008781">
    <property type="term" value="F:N-acylneuraminate cytidylyltransferase activity"/>
    <property type="evidence" value="ECO:0007669"/>
    <property type="project" value="TreeGrafter"/>
</dbReference>
<evidence type="ECO:0000313" key="1">
    <source>
        <dbReference type="EMBL" id="SEA44335.1"/>
    </source>
</evidence>
<name>A0A1H4B7W3_ALKAM</name>
<dbReference type="EMBL" id="FNRM01000003">
    <property type="protein sequence ID" value="SEA44335.1"/>
    <property type="molecule type" value="Genomic_DNA"/>
</dbReference>